<dbReference type="PROSITE" id="PS50839">
    <property type="entry name" value="CHASE"/>
    <property type="match status" value="1"/>
</dbReference>
<dbReference type="InterPro" id="IPR003594">
    <property type="entry name" value="HATPase_dom"/>
</dbReference>
<evidence type="ECO:0000256" key="5">
    <source>
        <dbReference type="ARBA" id="ARBA00022679"/>
    </source>
</evidence>
<dbReference type="EC" id="2.7.13.3" evidence="3"/>
<dbReference type="PROSITE" id="PS50109">
    <property type="entry name" value="HIS_KIN"/>
    <property type="match status" value="1"/>
</dbReference>
<comment type="subcellular location">
    <subcellularLocation>
        <location evidence="2">Membrane</location>
    </subcellularLocation>
</comment>
<dbReference type="RefSeq" id="WP_317387179.1">
    <property type="nucleotide sequence ID" value="NZ_CP136707.1"/>
</dbReference>
<keyword evidence="14" id="KW-1185">Reference proteome</keyword>
<evidence type="ECO:0000313" key="13">
    <source>
        <dbReference type="EMBL" id="WOI35527.1"/>
    </source>
</evidence>
<dbReference type="CDD" id="cd00082">
    <property type="entry name" value="HisKA"/>
    <property type="match status" value="1"/>
</dbReference>
<evidence type="ECO:0000256" key="10">
    <source>
        <dbReference type="SAM" id="Phobius"/>
    </source>
</evidence>
<dbReference type="Gene3D" id="3.30.565.10">
    <property type="entry name" value="Histidine kinase-like ATPase, C-terminal domain"/>
    <property type="match status" value="1"/>
</dbReference>
<keyword evidence="6 10" id="KW-0812">Transmembrane</keyword>
<protein>
    <recommendedName>
        <fullName evidence="3">histidine kinase</fullName>
        <ecNumber evidence="3">2.7.13.3</ecNumber>
    </recommendedName>
</protein>
<dbReference type="EMBL" id="CP136707">
    <property type="protein sequence ID" value="WOI35527.1"/>
    <property type="molecule type" value="Genomic_DNA"/>
</dbReference>
<evidence type="ECO:0000259" key="11">
    <source>
        <dbReference type="PROSITE" id="PS50109"/>
    </source>
</evidence>
<dbReference type="Pfam" id="PF02518">
    <property type="entry name" value="HATPase_c"/>
    <property type="match status" value="1"/>
</dbReference>
<dbReference type="Gene3D" id="3.30.450.350">
    <property type="entry name" value="CHASE domain"/>
    <property type="match status" value="1"/>
</dbReference>
<dbReference type="SUPFAM" id="SSF55874">
    <property type="entry name" value="ATPase domain of HSP90 chaperone/DNA topoisomerase II/histidine kinase"/>
    <property type="match status" value="1"/>
</dbReference>
<dbReference type="Gene3D" id="1.10.287.130">
    <property type="match status" value="1"/>
</dbReference>
<gene>
    <name evidence="13" type="ORF">R1T40_21565</name>
</gene>
<organism evidence="13 14">
    <name type="scientific">Tritonibacter scottomollicae</name>
    <name type="common">Epibacterium scottomollicae</name>
    <dbReference type="NCBI Taxonomy" id="483013"/>
    <lineage>
        <taxon>Bacteria</taxon>
        <taxon>Pseudomonadati</taxon>
        <taxon>Pseudomonadota</taxon>
        <taxon>Alphaproteobacteria</taxon>
        <taxon>Rhodobacterales</taxon>
        <taxon>Paracoccaceae</taxon>
        <taxon>Tritonibacter</taxon>
    </lineage>
</organism>
<dbReference type="InterPro" id="IPR006189">
    <property type="entry name" value="CHASE_dom"/>
</dbReference>
<comment type="catalytic activity">
    <reaction evidence="1">
        <text>ATP + protein L-histidine = ADP + protein N-phospho-L-histidine.</text>
        <dbReference type="EC" id="2.7.13.3"/>
    </reaction>
</comment>
<evidence type="ECO:0000313" key="14">
    <source>
        <dbReference type="Proteomes" id="UP001302666"/>
    </source>
</evidence>
<keyword evidence="13" id="KW-0614">Plasmid</keyword>
<evidence type="ECO:0000256" key="4">
    <source>
        <dbReference type="ARBA" id="ARBA00022553"/>
    </source>
</evidence>
<evidence type="ECO:0000256" key="6">
    <source>
        <dbReference type="ARBA" id="ARBA00022692"/>
    </source>
</evidence>
<sequence length="592" mass="66576">MTSANVQERKISSLHVLVVSLSLMMTIGAWLYSKQQVNLQIESRFEASKNRTIDLIVDRMSRYEDALWSGVAHVDTLGADVTAASWKHFASSLNIEEKYPGVNGIGLIQFVDRQNLQAYMTARESEERDFSIFPEHDLDFLLPITFIEPENINAAAVGLDVAHETNRRTGLLASRDSGGAQITGPIFLVQDSGHTPGFLFYTPFYSGAAPTSLSERRDRFAGVVYAPFVVRKLVEGLLSKDLRDVRFSLRDGEQLIYNEHDPDEPLHDDAPLFTDTVELDMYGRIWTVDVRTNQAFRAQNSFDQPNLILAGGLIIEILVISMLVMLTRSNQQAHRYAEELTKELRTKTDHLEKANAEIEQFVYVASHDLKTPVRGIGFLADVIEEDLEEIIGPLAKHPEIKSQIDMIRERVSRMNDLTKGIMEFSRVGHRDSDAGEHLSVSKLIEDCVADFEVDATTVQCSSDVEFIRYDSHNFRRVMENLIGNALKYHPNPRIARIEVSIEDLGEHLRVAVKDDGDGIPAEFHEKIFAVFQTLRVGSGPESTGIGLAIVKKAIQRNGFDIWLSSSDGHGAEFKFDWPKNQMQAEIELENVA</sequence>
<geneLocation type="plasmid" evidence="13 14">
    <name>unnamed4</name>
</geneLocation>
<dbReference type="SMART" id="SM00388">
    <property type="entry name" value="HisKA"/>
    <property type="match status" value="1"/>
</dbReference>
<dbReference type="InterPro" id="IPR003661">
    <property type="entry name" value="HisK_dim/P_dom"/>
</dbReference>
<dbReference type="PANTHER" id="PTHR42878:SF15">
    <property type="entry name" value="BACTERIOPHYTOCHROME"/>
    <property type="match status" value="1"/>
</dbReference>
<evidence type="ECO:0000256" key="7">
    <source>
        <dbReference type="ARBA" id="ARBA00022777"/>
    </source>
</evidence>
<dbReference type="Pfam" id="PF00512">
    <property type="entry name" value="HisKA"/>
    <property type="match status" value="1"/>
</dbReference>
<evidence type="ECO:0000256" key="3">
    <source>
        <dbReference type="ARBA" id="ARBA00012438"/>
    </source>
</evidence>
<name>A0ABZ0HMH3_TRISK</name>
<evidence type="ECO:0000256" key="8">
    <source>
        <dbReference type="ARBA" id="ARBA00022989"/>
    </source>
</evidence>
<dbReference type="SMART" id="SM01079">
    <property type="entry name" value="CHASE"/>
    <property type="match status" value="1"/>
</dbReference>
<dbReference type="InterPro" id="IPR050351">
    <property type="entry name" value="BphY/WalK/GraS-like"/>
</dbReference>
<dbReference type="InterPro" id="IPR004358">
    <property type="entry name" value="Sig_transdc_His_kin-like_C"/>
</dbReference>
<dbReference type="Pfam" id="PF03924">
    <property type="entry name" value="CHASE"/>
    <property type="match status" value="1"/>
</dbReference>
<feature type="domain" description="CHASE" evidence="12">
    <location>
        <begin position="143"/>
        <end position="237"/>
    </location>
</feature>
<dbReference type="SMART" id="SM00387">
    <property type="entry name" value="HATPase_c"/>
    <property type="match status" value="1"/>
</dbReference>
<evidence type="ECO:0000256" key="1">
    <source>
        <dbReference type="ARBA" id="ARBA00000085"/>
    </source>
</evidence>
<reference evidence="13 14" key="1">
    <citation type="submission" date="2023-10" db="EMBL/GenBank/DDBJ databases">
        <title>Eight complete genome sequences of bacteria isolated from laboratory stock of Giant Kelp gametophytes.</title>
        <authorList>
            <person name="Tolentino B."/>
            <person name="Nuzhdin S."/>
        </authorList>
    </citation>
    <scope>NUCLEOTIDE SEQUENCE [LARGE SCALE GENOMIC DNA]</scope>
    <source>
        <strain evidence="13 14">LC.270.F.C4</strain>
        <plasmid evidence="13 14">unnamed4</plasmid>
    </source>
</reference>
<feature type="transmembrane region" description="Helical" evidence="10">
    <location>
        <begin position="12"/>
        <end position="32"/>
    </location>
</feature>
<keyword evidence="4" id="KW-0597">Phosphoprotein</keyword>
<feature type="domain" description="Histidine kinase" evidence="11">
    <location>
        <begin position="364"/>
        <end position="581"/>
    </location>
</feature>
<dbReference type="Proteomes" id="UP001302666">
    <property type="component" value="Plasmid unnamed4"/>
</dbReference>
<keyword evidence="7" id="KW-0418">Kinase</keyword>
<keyword evidence="5" id="KW-0808">Transferase</keyword>
<dbReference type="InterPro" id="IPR036097">
    <property type="entry name" value="HisK_dim/P_sf"/>
</dbReference>
<dbReference type="InterPro" id="IPR036890">
    <property type="entry name" value="HATPase_C_sf"/>
</dbReference>
<keyword evidence="8 10" id="KW-1133">Transmembrane helix</keyword>
<proteinExistence type="predicted"/>
<evidence type="ECO:0000259" key="12">
    <source>
        <dbReference type="PROSITE" id="PS50839"/>
    </source>
</evidence>
<keyword evidence="9 10" id="KW-0472">Membrane</keyword>
<dbReference type="PRINTS" id="PR00344">
    <property type="entry name" value="BCTRLSENSOR"/>
</dbReference>
<dbReference type="PANTHER" id="PTHR42878">
    <property type="entry name" value="TWO-COMPONENT HISTIDINE KINASE"/>
    <property type="match status" value="1"/>
</dbReference>
<dbReference type="InterPro" id="IPR042240">
    <property type="entry name" value="CHASE_sf"/>
</dbReference>
<dbReference type="SUPFAM" id="SSF47384">
    <property type="entry name" value="Homodimeric domain of signal transducing histidine kinase"/>
    <property type="match status" value="1"/>
</dbReference>
<dbReference type="InterPro" id="IPR005467">
    <property type="entry name" value="His_kinase_dom"/>
</dbReference>
<accession>A0ABZ0HMH3</accession>
<evidence type="ECO:0000256" key="2">
    <source>
        <dbReference type="ARBA" id="ARBA00004370"/>
    </source>
</evidence>
<evidence type="ECO:0000256" key="9">
    <source>
        <dbReference type="ARBA" id="ARBA00023136"/>
    </source>
</evidence>